<dbReference type="AlphaFoldDB" id="A0AAV4SC29"/>
<name>A0AAV4SC29_9ARAC</name>
<feature type="domain" description="Methyltransferase type 11" evidence="2">
    <location>
        <begin position="149"/>
        <end position="231"/>
    </location>
</feature>
<feature type="region of interest" description="Disordered" evidence="1">
    <location>
        <begin position="1"/>
        <end position="35"/>
    </location>
</feature>
<gene>
    <name evidence="3" type="primary">jhamt_7</name>
    <name evidence="3" type="ORF">CDAR_106441</name>
</gene>
<dbReference type="SUPFAM" id="SSF53335">
    <property type="entry name" value="S-adenosyl-L-methionine-dependent methyltransferases"/>
    <property type="match status" value="2"/>
</dbReference>
<evidence type="ECO:0000313" key="3">
    <source>
        <dbReference type="EMBL" id="GIY29975.1"/>
    </source>
</evidence>
<evidence type="ECO:0000259" key="2">
    <source>
        <dbReference type="Pfam" id="PF08241"/>
    </source>
</evidence>
<evidence type="ECO:0000256" key="1">
    <source>
        <dbReference type="SAM" id="MobiDB-lite"/>
    </source>
</evidence>
<keyword evidence="4" id="KW-1185">Reference proteome</keyword>
<dbReference type="Proteomes" id="UP001054837">
    <property type="component" value="Unassembled WGS sequence"/>
</dbReference>
<dbReference type="InterPro" id="IPR029063">
    <property type="entry name" value="SAM-dependent_MTases_sf"/>
</dbReference>
<organism evidence="3 4">
    <name type="scientific">Caerostris darwini</name>
    <dbReference type="NCBI Taxonomy" id="1538125"/>
    <lineage>
        <taxon>Eukaryota</taxon>
        <taxon>Metazoa</taxon>
        <taxon>Ecdysozoa</taxon>
        <taxon>Arthropoda</taxon>
        <taxon>Chelicerata</taxon>
        <taxon>Arachnida</taxon>
        <taxon>Araneae</taxon>
        <taxon>Araneomorphae</taxon>
        <taxon>Entelegynae</taxon>
        <taxon>Araneoidea</taxon>
        <taxon>Araneidae</taxon>
        <taxon>Caerostris</taxon>
    </lineage>
</organism>
<proteinExistence type="predicted"/>
<dbReference type="Gene3D" id="3.40.50.150">
    <property type="entry name" value="Vaccinia Virus protein VP39"/>
    <property type="match status" value="2"/>
</dbReference>
<protein>
    <submittedName>
        <fullName evidence="3">Juvenile hormone acid O-methyltransferase</fullName>
    </submittedName>
</protein>
<comment type="caution">
    <text evidence="3">The sequence shown here is derived from an EMBL/GenBank/DDBJ whole genome shotgun (WGS) entry which is preliminary data.</text>
</comment>
<evidence type="ECO:0000313" key="4">
    <source>
        <dbReference type="Proteomes" id="UP001054837"/>
    </source>
</evidence>
<dbReference type="PANTHER" id="PTHR43861">
    <property type="entry name" value="TRANS-ACONITATE 2-METHYLTRANSFERASE-RELATED"/>
    <property type="match status" value="1"/>
</dbReference>
<dbReference type="InterPro" id="IPR013216">
    <property type="entry name" value="Methyltransf_11"/>
</dbReference>
<feature type="compositionally biased region" description="Polar residues" evidence="1">
    <location>
        <begin position="25"/>
        <end position="35"/>
    </location>
</feature>
<dbReference type="GO" id="GO:0008757">
    <property type="term" value="F:S-adenosylmethionine-dependent methyltransferase activity"/>
    <property type="evidence" value="ECO:0007669"/>
    <property type="project" value="InterPro"/>
</dbReference>
<reference evidence="3 4" key="1">
    <citation type="submission" date="2021-06" db="EMBL/GenBank/DDBJ databases">
        <title>Caerostris darwini draft genome.</title>
        <authorList>
            <person name="Kono N."/>
            <person name="Arakawa K."/>
        </authorList>
    </citation>
    <scope>NUCLEOTIDE SEQUENCE [LARGE SCALE GENOMIC DNA]</scope>
</reference>
<sequence length="637" mass="73711">MMLEVSPDDSQGPFQGRISPAAPEQHQQPQSPDSICSTLQSIESEISNYREELATYQICARLKSTQQTSGLMDSLKIAATKQPNFLCRSNYYLPFLSKMAIWYNSDISNETFLEVIAEKFQWSDESSDIIMNVFCDDLKIEFCDLLIKLFRKVKKIITVDKKSITINYIKLALGLPQIHYSHGDIENWSTLKEWEGKISKLVSNQCFHQVKDYKTCFQNVFKLLKPGGEAAIFFCLKSGYVDGLFKLIGYPEWQKYFNGKFPEMPSTQFKYIPPSDYETMLQKIGFSVIECKCEERFIPFTKDDILSLALTYFQIPQPTCSCWFSLTHAGAVQLDLFLPILQLWPKWSNTRQRIAATKSPTFLCRSNYVLNYLPFMAIRHNSEISNENRYFLEVIAEKFQWNDMSNVIIMNVYCDNLIIEFCDLLIKFFPEVKKIITIDKKSVTINYIKLESGLPQRHYSHGDIENWSTLKEWEGKISKLVSNQCFHQVKDYKTCFKNVFKLLKPGGEAAIFFCLQPGYVGWHCKSIGDPGLEKYFNGKLPEMPSTRFTDTMASEYETMLQKIGFSVIECKSEERFIPFERDDDISLALTSLKMPEACIEIFKRDAYNTLKICFPNNTLKPGTISLFLTVLLRKPEH</sequence>
<accession>A0AAV4SC29</accession>
<dbReference type="Pfam" id="PF08241">
    <property type="entry name" value="Methyltransf_11"/>
    <property type="match status" value="1"/>
</dbReference>
<dbReference type="EMBL" id="BPLQ01007422">
    <property type="protein sequence ID" value="GIY29975.1"/>
    <property type="molecule type" value="Genomic_DNA"/>
</dbReference>